<feature type="domain" description="Alkylglycerol monooxygenase C-terminal" evidence="16">
    <location>
        <begin position="358"/>
        <end position="430"/>
    </location>
</feature>
<dbReference type="Pfam" id="PF04116">
    <property type="entry name" value="FA_hydroxylase"/>
    <property type="match status" value="1"/>
</dbReference>
<evidence type="ECO:0000313" key="18">
    <source>
        <dbReference type="WBParaSite" id="ACRNAN_scaffold1093.g9492.t1"/>
    </source>
</evidence>
<evidence type="ECO:0000256" key="13">
    <source>
        <dbReference type="ARBA" id="ARBA00047556"/>
    </source>
</evidence>
<evidence type="ECO:0000256" key="4">
    <source>
        <dbReference type="ARBA" id="ARBA00022824"/>
    </source>
</evidence>
<reference evidence="18" key="1">
    <citation type="submission" date="2022-11" db="UniProtKB">
        <authorList>
            <consortium name="WormBaseParasite"/>
        </authorList>
    </citation>
    <scope>IDENTIFICATION</scope>
</reference>
<evidence type="ECO:0000256" key="5">
    <source>
        <dbReference type="ARBA" id="ARBA00022989"/>
    </source>
</evidence>
<feature type="transmembrane region" description="Helical" evidence="14">
    <location>
        <begin position="352"/>
        <end position="371"/>
    </location>
</feature>
<dbReference type="GO" id="GO:0050479">
    <property type="term" value="F:glyceryl-ether monooxygenase activity"/>
    <property type="evidence" value="ECO:0007669"/>
    <property type="project" value="UniProtKB-EC"/>
</dbReference>
<sequence length="452" mass="53167">MYEKMQKFFDDLSFTNFRYLFYFVTPNETTYYRVEDVPHFTERVSNWFLVLILLEAIVLNLTGKKRKNSLNDSLTSLTAGMLSQLPKFGGRAISLISYSYIYENFRLFDAPVDSVWIWFLGFLAQDLAYYLAHRAIHEAGVFWAFHQMHHSSEYYNLTTALRQGMFQEFGTTFFECLESFVIPPPMFLTHKALNTVYQFWIHNELIPKLGPLEYFLNTPSHHRVHHGRNPYCIDKNYAGVLIIWDRIFGTFEAEREEEKPVYGLVTNVKTFNPLYLQLFDFKELGWDKPRMKDSNHKDLFPGFLNKLKTVLMPPGYFPGVETKPFFWWRCMKDPTEGIPPIEEKVVKHNPRLNLWETVYTVAQFVIAIIAYKEFLPTRDSLSWITFLAYLGCIISTIQAIGYFLDKSPYAARFEIVRLLILITYCLYAENVLLTTVFLSALVYTYYLLLSVK</sequence>
<dbReference type="Proteomes" id="UP000887540">
    <property type="component" value="Unplaced"/>
</dbReference>
<keyword evidence="5 14" id="KW-1133">Transmembrane helix</keyword>
<proteinExistence type="inferred from homology"/>
<feature type="domain" description="Fatty acid hydroxylase" evidence="15">
    <location>
        <begin position="118"/>
        <end position="250"/>
    </location>
</feature>
<dbReference type="WBParaSite" id="ACRNAN_scaffold1093.g9492.t1">
    <property type="protein sequence ID" value="ACRNAN_scaffold1093.g9492.t1"/>
    <property type="gene ID" value="ACRNAN_scaffold1093.g9492"/>
</dbReference>
<dbReference type="PANTHER" id="PTHR21624:SF1">
    <property type="entry name" value="ALKYLGLYCEROL MONOOXYGENASE"/>
    <property type="match status" value="1"/>
</dbReference>
<keyword evidence="4" id="KW-0256">Endoplasmic reticulum</keyword>
<feature type="transmembrane region" description="Helical" evidence="14">
    <location>
        <begin position="383"/>
        <end position="404"/>
    </location>
</feature>
<evidence type="ECO:0000313" key="17">
    <source>
        <dbReference type="Proteomes" id="UP000887540"/>
    </source>
</evidence>
<evidence type="ECO:0000256" key="3">
    <source>
        <dbReference type="ARBA" id="ARBA00022692"/>
    </source>
</evidence>
<dbReference type="GO" id="GO:0006643">
    <property type="term" value="P:membrane lipid metabolic process"/>
    <property type="evidence" value="ECO:0007669"/>
    <property type="project" value="TreeGrafter"/>
</dbReference>
<evidence type="ECO:0000256" key="10">
    <source>
        <dbReference type="ARBA" id="ARBA00038190"/>
    </source>
</evidence>
<keyword evidence="9 14" id="KW-0472">Membrane</keyword>
<keyword evidence="6" id="KW-0560">Oxidoreductase</keyword>
<evidence type="ECO:0000256" key="11">
    <source>
        <dbReference type="ARBA" id="ARBA00039026"/>
    </source>
</evidence>
<dbReference type="InterPro" id="IPR056853">
    <property type="entry name" value="AGMP_C"/>
</dbReference>
<comment type="subcellular location">
    <subcellularLocation>
        <location evidence="2">Endoplasmic reticulum membrane</location>
        <topology evidence="2">Multi-pass membrane protein</topology>
    </subcellularLocation>
</comment>
<comment type="catalytic activity">
    <reaction evidence="13">
        <text>1-O-(1,2-saturated-alkyl)-sn-glycerol + (6R)-L-erythro-5,6,7,8-tetrahydrobiopterin + O2 = a 1-(1-hydroxyalkyl)-sn-glycerol + (6R)-L-erythro-6,7-dihydrobiopterin + H2O</text>
        <dbReference type="Rhea" id="RHEA:36255"/>
        <dbReference type="ChEBI" id="CHEBI:15377"/>
        <dbReference type="ChEBI" id="CHEBI:15379"/>
        <dbReference type="ChEBI" id="CHEBI:43120"/>
        <dbReference type="ChEBI" id="CHEBI:59560"/>
        <dbReference type="ChEBI" id="CHEBI:73418"/>
        <dbReference type="ChEBI" id="CHEBI:83957"/>
        <dbReference type="EC" id="1.14.16.5"/>
    </reaction>
</comment>
<evidence type="ECO:0000256" key="14">
    <source>
        <dbReference type="SAM" id="Phobius"/>
    </source>
</evidence>
<dbReference type="GO" id="GO:0008610">
    <property type="term" value="P:lipid biosynthetic process"/>
    <property type="evidence" value="ECO:0007669"/>
    <property type="project" value="InterPro"/>
</dbReference>
<evidence type="ECO:0000259" key="15">
    <source>
        <dbReference type="Pfam" id="PF04116"/>
    </source>
</evidence>
<dbReference type="Pfam" id="PF24858">
    <property type="entry name" value="AGMP_C"/>
    <property type="match status" value="1"/>
</dbReference>
<keyword evidence="3 14" id="KW-0812">Transmembrane</keyword>
<dbReference type="InterPro" id="IPR006694">
    <property type="entry name" value="Fatty_acid_hydroxylase"/>
</dbReference>
<dbReference type="GO" id="GO:0005789">
    <property type="term" value="C:endoplasmic reticulum membrane"/>
    <property type="evidence" value="ECO:0007669"/>
    <property type="project" value="UniProtKB-SubCell"/>
</dbReference>
<keyword evidence="7" id="KW-0408">Iron</keyword>
<accession>A0A914CHM6</accession>
<comment type="similarity">
    <text evidence="10">Belongs to the sterol desaturase family. TMEM195 subfamily.</text>
</comment>
<organism evidence="17 18">
    <name type="scientific">Acrobeloides nanus</name>
    <dbReference type="NCBI Taxonomy" id="290746"/>
    <lineage>
        <taxon>Eukaryota</taxon>
        <taxon>Metazoa</taxon>
        <taxon>Ecdysozoa</taxon>
        <taxon>Nematoda</taxon>
        <taxon>Chromadorea</taxon>
        <taxon>Rhabditida</taxon>
        <taxon>Tylenchina</taxon>
        <taxon>Cephalobomorpha</taxon>
        <taxon>Cephaloboidea</taxon>
        <taxon>Cephalobidae</taxon>
        <taxon>Acrobeloides</taxon>
    </lineage>
</organism>
<evidence type="ECO:0000256" key="12">
    <source>
        <dbReference type="ARBA" id="ARBA00040992"/>
    </source>
</evidence>
<keyword evidence="17" id="KW-1185">Reference proteome</keyword>
<dbReference type="GO" id="GO:0005506">
    <property type="term" value="F:iron ion binding"/>
    <property type="evidence" value="ECO:0007669"/>
    <property type="project" value="InterPro"/>
</dbReference>
<name>A0A914CHM6_9BILA</name>
<feature type="transmembrane region" description="Helical" evidence="14">
    <location>
        <begin position="44"/>
        <end position="63"/>
    </location>
</feature>
<evidence type="ECO:0000256" key="9">
    <source>
        <dbReference type="ARBA" id="ARBA00023136"/>
    </source>
</evidence>
<evidence type="ECO:0000256" key="1">
    <source>
        <dbReference type="ARBA" id="ARBA00001962"/>
    </source>
</evidence>
<dbReference type="EC" id="1.14.16.5" evidence="11"/>
<evidence type="ECO:0000256" key="6">
    <source>
        <dbReference type="ARBA" id="ARBA00023002"/>
    </source>
</evidence>
<evidence type="ECO:0000256" key="7">
    <source>
        <dbReference type="ARBA" id="ARBA00023004"/>
    </source>
</evidence>
<evidence type="ECO:0000259" key="16">
    <source>
        <dbReference type="Pfam" id="PF24858"/>
    </source>
</evidence>
<evidence type="ECO:0000256" key="2">
    <source>
        <dbReference type="ARBA" id="ARBA00004477"/>
    </source>
</evidence>
<comment type="cofactor">
    <cofactor evidence="1">
        <name>Fe cation</name>
        <dbReference type="ChEBI" id="CHEBI:24875"/>
    </cofactor>
</comment>
<dbReference type="PANTHER" id="PTHR21624">
    <property type="entry name" value="STEROL DESATURASE-RELATED PROTEIN"/>
    <property type="match status" value="1"/>
</dbReference>
<keyword evidence="8" id="KW-0443">Lipid metabolism</keyword>
<dbReference type="InterPro" id="IPR051689">
    <property type="entry name" value="Sterol_desaturase/TMEM195"/>
</dbReference>
<evidence type="ECO:0000256" key="8">
    <source>
        <dbReference type="ARBA" id="ARBA00023098"/>
    </source>
</evidence>
<feature type="transmembrane region" description="Helical" evidence="14">
    <location>
        <begin position="416"/>
        <end position="446"/>
    </location>
</feature>
<dbReference type="AlphaFoldDB" id="A0A914CHM6"/>
<protein>
    <recommendedName>
        <fullName evidence="12">Alkylglycerol monooxygenase</fullName>
        <ecNumber evidence="11">1.14.16.5</ecNumber>
    </recommendedName>
</protein>